<dbReference type="EMBL" id="LNFP01000322">
    <property type="protein sequence ID" value="KUF94122.1"/>
    <property type="molecule type" value="Genomic_DNA"/>
</dbReference>
<evidence type="ECO:0000313" key="2">
    <source>
        <dbReference type="Proteomes" id="UP000054636"/>
    </source>
</evidence>
<dbReference type="AlphaFoldDB" id="A0A0W8DCK4"/>
<organism evidence="1 2">
    <name type="scientific">Phytophthora nicotianae</name>
    <name type="common">Potato buckeye rot agent</name>
    <name type="synonym">Phytophthora parasitica</name>
    <dbReference type="NCBI Taxonomy" id="4792"/>
    <lineage>
        <taxon>Eukaryota</taxon>
        <taxon>Sar</taxon>
        <taxon>Stramenopiles</taxon>
        <taxon>Oomycota</taxon>
        <taxon>Peronosporomycetes</taxon>
        <taxon>Peronosporales</taxon>
        <taxon>Peronosporaceae</taxon>
        <taxon>Phytophthora</taxon>
    </lineage>
</organism>
<proteinExistence type="predicted"/>
<protein>
    <submittedName>
        <fullName evidence="1">Methylmalonate-semialdehyde dehydrogenase</fullName>
    </submittedName>
</protein>
<sequence>MSKKAKPKPKTAVVDENLVTRQIVAANYGKACKAIGVLVNPHVNEIFRGKEEDGDLVNLILEGENVGTLGPGGLRYIRIWKQEIGNEGAAAIA</sequence>
<evidence type="ECO:0000313" key="1">
    <source>
        <dbReference type="EMBL" id="KUF94122.1"/>
    </source>
</evidence>
<accession>A0A0W8DCK4</accession>
<name>A0A0W8DCK4_PHYNI</name>
<gene>
    <name evidence="1" type="ORF">AM588_10008892</name>
</gene>
<dbReference type="Proteomes" id="UP000054636">
    <property type="component" value="Unassembled WGS sequence"/>
</dbReference>
<comment type="caution">
    <text evidence="1">The sequence shown here is derived from an EMBL/GenBank/DDBJ whole genome shotgun (WGS) entry which is preliminary data.</text>
</comment>
<reference evidence="1 2" key="1">
    <citation type="submission" date="2015-11" db="EMBL/GenBank/DDBJ databases">
        <title>Genomes and virulence difference between two physiological races of Phytophthora nicotianae.</title>
        <authorList>
            <person name="Liu H."/>
            <person name="Ma X."/>
            <person name="Yu H."/>
            <person name="Fang D."/>
            <person name="Li Y."/>
            <person name="Wang X."/>
            <person name="Wang W."/>
            <person name="Dong Y."/>
            <person name="Xiao B."/>
        </authorList>
    </citation>
    <scope>NUCLEOTIDE SEQUENCE [LARGE SCALE GENOMIC DNA]</scope>
    <source>
        <strain evidence="2">race 1</strain>
    </source>
</reference>